<evidence type="ECO:0000313" key="3">
    <source>
        <dbReference type="Proteomes" id="UP000632339"/>
    </source>
</evidence>
<organism evidence="2 3">
    <name type="scientific">Dyadobacter beijingensis</name>
    <dbReference type="NCBI Taxonomy" id="365489"/>
    <lineage>
        <taxon>Bacteria</taxon>
        <taxon>Pseudomonadati</taxon>
        <taxon>Bacteroidota</taxon>
        <taxon>Cytophagia</taxon>
        <taxon>Cytophagales</taxon>
        <taxon>Spirosomataceae</taxon>
        <taxon>Dyadobacter</taxon>
    </lineage>
</organism>
<evidence type="ECO:0000313" key="2">
    <source>
        <dbReference type="EMBL" id="GGN03464.1"/>
    </source>
</evidence>
<name>A0ABQ2ICI1_9BACT</name>
<sequence length="257" mass="29885">MINYQKITLVYMKKIWMICLMLGSLPAFAQQEGVVVTYEKEHFWSKIYDRLTFLSEEERSRIKTTWGTHDEGYKTKGQLFATASESKYNDLEPEADGGWRGRVSEFMVYRNLDTERKTEIEEFAGKTLVIDDSLKAPSWKVLNKIKEINGYMCMMAVAEDTVRDAKLTAWFANDLAFNTGPERYFGLPGLIMELNVNDGEVIFTAIKVEKKPLTEEVKLPKKMKGKKITTADYDKTLKTYINDSMKSHRNPYWNIRY</sequence>
<feature type="chain" id="PRO_5046223704" description="GLPGLI family protein" evidence="1">
    <location>
        <begin position="30"/>
        <end position="257"/>
    </location>
</feature>
<dbReference type="Proteomes" id="UP000632339">
    <property type="component" value="Unassembled WGS sequence"/>
</dbReference>
<gene>
    <name evidence="2" type="ORF">GCM10010967_42810</name>
</gene>
<dbReference type="EMBL" id="BMLI01000002">
    <property type="protein sequence ID" value="GGN03464.1"/>
    <property type="molecule type" value="Genomic_DNA"/>
</dbReference>
<feature type="signal peptide" evidence="1">
    <location>
        <begin position="1"/>
        <end position="29"/>
    </location>
</feature>
<evidence type="ECO:0008006" key="4">
    <source>
        <dbReference type="Google" id="ProtNLM"/>
    </source>
</evidence>
<accession>A0ABQ2ICI1</accession>
<protein>
    <recommendedName>
        <fullName evidence="4">GLPGLI family protein</fullName>
    </recommendedName>
</protein>
<proteinExistence type="predicted"/>
<keyword evidence="3" id="KW-1185">Reference proteome</keyword>
<evidence type="ECO:0000256" key="1">
    <source>
        <dbReference type="SAM" id="SignalP"/>
    </source>
</evidence>
<reference evidence="3" key="1">
    <citation type="journal article" date="2019" name="Int. J. Syst. Evol. Microbiol.">
        <title>The Global Catalogue of Microorganisms (GCM) 10K type strain sequencing project: providing services to taxonomists for standard genome sequencing and annotation.</title>
        <authorList>
            <consortium name="The Broad Institute Genomics Platform"/>
            <consortium name="The Broad Institute Genome Sequencing Center for Infectious Disease"/>
            <person name="Wu L."/>
            <person name="Ma J."/>
        </authorList>
    </citation>
    <scope>NUCLEOTIDE SEQUENCE [LARGE SCALE GENOMIC DNA]</scope>
    <source>
        <strain evidence="3">CGMCC 1.6375</strain>
    </source>
</reference>
<dbReference type="Pfam" id="PF09697">
    <property type="entry name" value="Porph_ging"/>
    <property type="match status" value="1"/>
</dbReference>
<dbReference type="NCBIfam" id="TIGR01200">
    <property type="entry name" value="GLPGLI"/>
    <property type="match status" value="1"/>
</dbReference>
<keyword evidence="1" id="KW-0732">Signal</keyword>
<comment type="caution">
    <text evidence="2">The sequence shown here is derived from an EMBL/GenBank/DDBJ whole genome shotgun (WGS) entry which is preliminary data.</text>
</comment>
<dbReference type="InterPro" id="IPR005901">
    <property type="entry name" value="GLPGLI"/>
</dbReference>